<dbReference type="PANTHER" id="PTHR43031:SF18">
    <property type="entry name" value="RHODANESE-RELATED SULFURTRANSFERASES"/>
    <property type="match status" value="1"/>
</dbReference>
<keyword evidence="1" id="KW-0472">Membrane</keyword>
<organism evidence="3 4">
    <name type="scientific">SAR92 clade bacterium</name>
    <dbReference type="NCBI Taxonomy" id="2315479"/>
    <lineage>
        <taxon>Bacteria</taxon>
        <taxon>Pseudomonadati</taxon>
        <taxon>Pseudomonadota</taxon>
        <taxon>Gammaproteobacteria</taxon>
        <taxon>Cellvibrionales</taxon>
        <taxon>Porticoccaceae</taxon>
        <taxon>SAR92 clade</taxon>
    </lineage>
</organism>
<feature type="transmembrane region" description="Helical" evidence="1">
    <location>
        <begin position="6"/>
        <end position="30"/>
    </location>
</feature>
<gene>
    <name evidence="3" type="ORF">EVB03_08710</name>
</gene>
<keyword evidence="1" id="KW-1133">Transmembrane helix</keyword>
<evidence type="ECO:0000256" key="1">
    <source>
        <dbReference type="SAM" id="Phobius"/>
    </source>
</evidence>
<protein>
    <submittedName>
        <fullName evidence="3">Rhodanese-like domain-containing protein</fullName>
    </submittedName>
</protein>
<proteinExistence type="predicted"/>
<dbReference type="InterPro" id="IPR036873">
    <property type="entry name" value="Rhodanese-like_dom_sf"/>
</dbReference>
<feature type="domain" description="Rhodanese" evidence="2">
    <location>
        <begin position="51"/>
        <end position="140"/>
    </location>
</feature>
<dbReference type="InterPro" id="IPR001763">
    <property type="entry name" value="Rhodanese-like_dom"/>
</dbReference>
<dbReference type="Pfam" id="PF00581">
    <property type="entry name" value="Rhodanese"/>
    <property type="match status" value="1"/>
</dbReference>
<comment type="caution">
    <text evidence="3">The sequence shown here is derived from an EMBL/GenBank/DDBJ whole genome shotgun (WGS) entry which is preliminary data.</text>
</comment>
<dbReference type="AlphaFoldDB" id="A0A520MDB7"/>
<dbReference type="PANTHER" id="PTHR43031">
    <property type="entry name" value="FAD-DEPENDENT OXIDOREDUCTASE"/>
    <property type="match status" value="1"/>
</dbReference>
<dbReference type="PROSITE" id="PS50206">
    <property type="entry name" value="RHODANESE_3"/>
    <property type="match status" value="1"/>
</dbReference>
<dbReference type="EMBL" id="SHBP01000016">
    <property type="protein sequence ID" value="RZO19199.1"/>
    <property type="molecule type" value="Genomic_DNA"/>
</dbReference>
<evidence type="ECO:0000313" key="4">
    <source>
        <dbReference type="Proteomes" id="UP000315889"/>
    </source>
</evidence>
<evidence type="ECO:0000259" key="2">
    <source>
        <dbReference type="PROSITE" id="PS50206"/>
    </source>
</evidence>
<dbReference type="Gene3D" id="3.40.250.10">
    <property type="entry name" value="Rhodanese-like domain"/>
    <property type="match status" value="1"/>
</dbReference>
<evidence type="ECO:0000313" key="3">
    <source>
        <dbReference type="EMBL" id="RZO19199.1"/>
    </source>
</evidence>
<dbReference type="SMART" id="SM00450">
    <property type="entry name" value="RHOD"/>
    <property type="match status" value="1"/>
</dbReference>
<dbReference type="InterPro" id="IPR050229">
    <property type="entry name" value="GlpE_sulfurtransferase"/>
</dbReference>
<reference evidence="3 4" key="1">
    <citation type="submission" date="2019-02" db="EMBL/GenBank/DDBJ databases">
        <title>Prokaryotic population dynamics and viral predation in marine succession experiment using metagenomics: the confinement effect.</title>
        <authorList>
            <person name="Haro-Moreno J.M."/>
            <person name="Rodriguez-Valera F."/>
            <person name="Lopez-Perez M."/>
        </authorList>
    </citation>
    <scope>NUCLEOTIDE SEQUENCE [LARGE SCALE GENOMIC DNA]</scope>
    <source>
        <strain evidence="3">MED-G170</strain>
    </source>
</reference>
<name>A0A520MDB7_9GAMM</name>
<dbReference type="CDD" id="cd00158">
    <property type="entry name" value="RHOD"/>
    <property type="match status" value="1"/>
</dbReference>
<sequence length="144" mass="16033">MSTYILDIFVFVSEQWLLISAFLILLFIFLSKERSNSGKPMATSELVALMNADQAVLVDVRASAEFQAGHIHGAFNIPHTKITGRVSELEKHRQKLIVLVDQMGQHAGSAGKLLTKDGFNVRRLKGGMSEWQHQSMPVVQGQKN</sequence>
<accession>A0A520MDB7</accession>
<dbReference type="SUPFAM" id="SSF52821">
    <property type="entry name" value="Rhodanese/Cell cycle control phosphatase"/>
    <property type="match status" value="1"/>
</dbReference>
<dbReference type="Proteomes" id="UP000315889">
    <property type="component" value="Unassembled WGS sequence"/>
</dbReference>
<keyword evidence="1" id="KW-0812">Transmembrane</keyword>